<evidence type="ECO:0000256" key="2">
    <source>
        <dbReference type="ARBA" id="ARBA00022801"/>
    </source>
</evidence>
<dbReference type="EMBL" id="KV918865">
    <property type="protein sequence ID" value="OSX76477.1"/>
    <property type="molecule type" value="Genomic_DNA"/>
</dbReference>
<dbReference type="InterPro" id="IPR027417">
    <property type="entry name" value="P-loop_NTPase"/>
</dbReference>
<evidence type="ECO:0000256" key="6">
    <source>
        <dbReference type="SAM" id="MobiDB-lite"/>
    </source>
</evidence>
<feature type="region of interest" description="Disordered" evidence="6">
    <location>
        <begin position="354"/>
        <end position="429"/>
    </location>
</feature>
<dbReference type="OrthoDB" id="258627at2759"/>
<feature type="compositionally biased region" description="Low complexity" evidence="6">
    <location>
        <begin position="46"/>
        <end position="60"/>
    </location>
</feature>
<dbReference type="GO" id="GO:0016787">
    <property type="term" value="F:hydrolase activity"/>
    <property type="evidence" value="ECO:0007669"/>
    <property type="project" value="UniProtKB-KW"/>
</dbReference>
<proteinExistence type="inferred from homology"/>
<feature type="compositionally biased region" description="Low complexity" evidence="6">
    <location>
        <begin position="22"/>
        <end position="33"/>
    </location>
</feature>
<dbReference type="InterPro" id="IPR036627">
    <property type="entry name" value="CobW-likC_sf"/>
</dbReference>
<dbReference type="Pfam" id="PF02492">
    <property type="entry name" value="cobW"/>
    <property type="match status" value="1"/>
</dbReference>
<keyword evidence="9" id="KW-1185">Reference proteome</keyword>
<dbReference type="SUPFAM" id="SSF90002">
    <property type="entry name" value="Hypothetical protein YjiA, C-terminal domain"/>
    <property type="match status" value="1"/>
</dbReference>
<dbReference type="SUPFAM" id="SSF52540">
    <property type="entry name" value="P-loop containing nucleoside triphosphate hydrolases"/>
    <property type="match status" value="1"/>
</dbReference>
<evidence type="ECO:0000256" key="1">
    <source>
        <dbReference type="ARBA" id="ARBA00022741"/>
    </source>
</evidence>
<keyword evidence="2" id="KW-0378">Hydrolase</keyword>
<dbReference type="SMART" id="SM00833">
    <property type="entry name" value="CobW_C"/>
    <property type="match status" value="1"/>
</dbReference>
<organism evidence="8 9">
    <name type="scientific">Porphyra umbilicalis</name>
    <name type="common">Purple laver</name>
    <name type="synonym">Red alga</name>
    <dbReference type="NCBI Taxonomy" id="2786"/>
    <lineage>
        <taxon>Eukaryota</taxon>
        <taxon>Rhodophyta</taxon>
        <taxon>Bangiophyceae</taxon>
        <taxon>Bangiales</taxon>
        <taxon>Bangiaceae</taxon>
        <taxon>Porphyra</taxon>
    </lineage>
</organism>
<evidence type="ECO:0000313" key="9">
    <source>
        <dbReference type="Proteomes" id="UP000218209"/>
    </source>
</evidence>
<protein>
    <recommendedName>
        <fullName evidence="7">CobW C-terminal domain-containing protein</fullName>
    </recommendedName>
</protein>
<dbReference type="InterPro" id="IPR051316">
    <property type="entry name" value="Zinc-reg_GTPase_activator"/>
</dbReference>
<dbReference type="PANTHER" id="PTHR13748">
    <property type="entry name" value="COBW-RELATED"/>
    <property type="match status" value="1"/>
</dbReference>
<evidence type="ECO:0000256" key="4">
    <source>
        <dbReference type="ARBA" id="ARBA00034320"/>
    </source>
</evidence>
<feature type="region of interest" description="Disordered" evidence="6">
    <location>
        <begin position="573"/>
        <end position="616"/>
    </location>
</feature>
<comment type="catalytic activity">
    <reaction evidence="5">
        <text>GTP + H2O = GDP + phosphate + H(+)</text>
        <dbReference type="Rhea" id="RHEA:19669"/>
        <dbReference type="ChEBI" id="CHEBI:15377"/>
        <dbReference type="ChEBI" id="CHEBI:15378"/>
        <dbReference type="ChEBI" id="CHEBI:37565"/>
        <dbReference type="ChEBI" id="CHEBI:43474"/>
        <dbReference type="ChEBI" id="CHEBI:58189"/>
    </reaction>
    <physiologicalReaction direction="left-to-right" evidence="5">
        <dbReference type="Rhea" id="RHEA:19670"/>
    </physiologicalReaction>
</comment>
<comment type="similarity">
    <text evidence="4">Belongs to the SIMIBI class G3E GTPase family. ZNG1 subfamily.</text>
</comment>
<feature type="compositionally biased region" description="Basic and acidic residues" evidence="6">
    <location>
        <begin position="1"/>
        <end position="11"/>
    </location>
</feature>
<dbReference type="CDD" id="cd03112">
    <property type="entry name" value="CobW-like"/>
    <property type="match status" value="1"/>
</dbReference>
<dbReference type="Gene3D" id="3.40.50.300">
    <property type="entry name" value="P-loop containing nucleotide triphosphate hydrolases"/>
    <property type="match status" value="1"/>
</dbReference>
<name>A0A1X6P6K7_PORUM</name>
<feature type="compositionally biased region" description="Gly residues" evidence="6">
    <location>
        <begin position="12"/>
        <end position="21"/>
    </location>
</feature>
<dbReference type="Gene3D" id="3.30.1220.10">
    <property type="entry name" value="CobW-like, C-terminal domain"/>
    <property type="match status" value="1"/>
</dbReference>
<sequence>MDGPPEKRQRVEGGGGVGLPTGGTAAAAPPSATMVNVGSAPPAPSSAPSATNGATNGDAAAAVEAVTKDIPVAANQDAKPDAETPISGPRDVVSYLGSGGGRLELDMTAPSMSGAPPAAPPPAVTDRVVYTSGSWEAAEAITRAFPRHAVPFTLLTGFLGAGKSTVLNYILRQPHGLRIAVLINELGEIDIDNQLVSAADVGEEDDVMELNNGCICCTISNSFIDAVQRILERFKDTPPDYLIVETTGVADPEPIMNAVQATELAEELYWDQVLTVVDASQFGDDHYGSETARKQVHSADTVLLSKTDLMTPEAVDAAVQRVIQMKPNARILRSQRGQVPVAALFDLGMSLRREPKQKTVKQGAAPGPDSATVAGAAGANGAAKGGAPHSHAPGEACKDHDHDHDHDHGASGHNHSHAHGHGHEAAAAPPTHLEREGFSTVSFAANKPFKLSTFRDKFVDTLPVGVFRAKGLLWFRHYPSRFLLQVSGKRFQMDQDVWPKGTAPNIQLVVIGRNLDRNALVASLEACLVEPLEDSEDDMTSDDEAGMLGEDPGMPPEGMYGGYGEMGREYMGEDGGNAGGREAAWARGDGGNGGGGGAGGAGADGGVGDGGAGRAG</sequence>
<feature type="compositionally biased region" description="Basic and acidic residues" evidence="6">
    <location>
        <begin position="396"/>
        <end position="410"/>
    </location>
</feature>
<keyword evidence="1" id="KW-0547">Nucleotide-binding</keyword>
<evidence type="ECO:0000259" key="7">
    <source>
        <dbReference type="SMART" id="SM00833"/>
    </source>
</evidence>
<dbReference type="Proteomes" id="UP000218209">
    <property type="component" value="Unassembled WGS sequence"/>
</dbReference>
<dbReference type="Pfam" id="PF07683">
    <property type="entry name" value="CobW_C"/>
    <property type="match status" value="1"/>
</dbReference>
<evidence type="ECO:0000313" key="8">
    <source>
        <dbReference type="EMBL" id="OSX76477.1"/>
    </source>
</evidence>
<dbReference type="AlphaFoldDB" id="A0A1X6P6K7"/>
<keyword evidence="3" id="KW-0143">Chaperone</keyword>
<reference evidence="8 9" key="1">
    <citation type="submission" date="2017-03" db="EMBL/GenBank/DDBJ databases">
        <title>WGS assembly of Porphyra umbilicalis.</title>
        <authorList>
            <person name="Brawley S.H."/>
            <person name="Blouin N.A."/>
            <person name="Ficko-Blean E."/>
            <person name="Wheeler G.L."/>
            <person name="Lohr M."/>
            <person name="Goodson H.V."/>
            <person name="Jenkins J.W."/>
            <person name="Blaby-Haas C.E."/>
            <person name="Helliwell K.E."/>
            <person name="Chan C."/>
            <person name="Marriage T."/>
            <person name="Bhattacharya D."/>
            <person name="Klein A.S."/>
            <person name="Badis Y."/>
            <person name="Brodie J."/>
            <person name="Cao Y."/>
            <person name="Collen J."/>
            <person name="Dittami S.M."/>
            <person name="Gachon C.M."/>
            <person name="Green B.R."/>
            <person name="Karpowicz S."/>
            <person name="Kim J.W."/>
            <person name="Kudahl U."/>
            <person name="Lin S."/>
            <person name="Michel G."/>
            <person name="Mittag M."/>
            <person name="Olson B.J."/>
            <person name="Pangilinan J."/>
            <person name="Peng Y."/>
            <person name="Qiu H."/>
            <person name="Shu S."/>
            <person name="Singer J.T."/>
            <person name="Smith A.G."/>
            <person name="Sprecher B.N."/>
            <person name="Wagner V."/>
            <person name="Wang W."/>
            <person name="Wang Z.-Y."/>
            <person name="Yan J."/>
            <person name="Yarish C."/>
            <person name="Zoeuner-Riek S."/>
            <person name="Zhuang Y."/>
            <person name="Zou Y."/>
            <person name="Lindquist E.A."/>
            <person name="Grimwood J."/>
            <person name="Barry K."/>
            <person name="Rokhsar D.S."/>
            <person name="Schmutz J."/>
            <person name="Stiller J.W."/>
            <person name="Grossman A.R."/>
            <person name="Prochnik S.E."/>
        </authorList>
    </citation>
    <scope>NUCLEOTIDE SEQUENCE [LARGE SCALE GENOMIC DNA]</scope>
    <source>
        <strain evidence="8">4086291</strain>
    </source>
</reference>
<dbReference type="InterPro" id="IPR003495">
    <property type="entry name" value="CobW/HypB/UreG_nucleotide-bd"/>
</dbReference>
<evidence type="ECO:0000256" key="5">
    <source>
        <dbReference type="ARBA" id="ARBA00049117"/>
    </source>
</evidence>
<accession>A0A1X6P6K7</accession>
<feature type="region of interest" description="Disordered" evidence="6">
    <location>
        <begin position="1"/>
        <end position="60"/>
    </location>
</feature>
<feature type="compositionally biased region" description="Acidic residues" evidence="6">
    <location>
        <begin position="533"/>
        <end position="545"/>
    </location>
</feature>
<gene>
    <name evidence="8" type="ORF">BU14_0189s0012</name>
</gene>
<feature type="domain" description="CobW C-terminal" evidence="7">
    <location>
        <begin position="438"/>
        <end position="528"/>
    </location>
</feature>
<dbReference type="GO" id="GO:0000166">
    <property type="term" value="F:nucleotide binding"/>
    <property type="evidence" value="ECO:0007669"/>
    <property type="project" value="UniProtKB-KW"/>
</dbReference>
<dbReference type="InterPro" id="IPR011629">
    <property type="entry name" value="CobW-like_C"/>
</dbReference>
<evidence type="ECO:0000256" key="3">
    <source>
        <dbReference type="ARBA" id="ARBA00023186"/>
    </source>
</evidence>
<feature type="region of interest" description="Disordered" evidence="6">
    <location>
        <begin position="533"/>
        <end position="557"/>
    </location>
</feature>
<feature type="compositionally biased region" description="Gly residues" evidence="6">
    <location>
        <begin position="588"/>
        <end position="616"/>
    </location>
</feature>
<dbReference type="PANTHER" id="PTHR13748:SF59">
    <property type="entry name" value="COBW C-TERMINAL DOMAIN-CONTAINING PROTEIN"/>
    <property type="match status" value="1"/>
</dbReference>
<feature type="compositionally biased region" description="Low complexity" evidence="6">
    <location>
        <begin position="374"/>
        <end position="387"/>
    </location>
</feature>
<feature type="compositionally biased region" description="Low complexity" evidence="6">
    <location>
        <begin position="546"/>
        <end position="557"/>
    </location>
</feature>